<evidence type="ECO:0000313" key="5">
    <source>
        <dbReference type="EMBL" id="MCK9875363.1"/>
    </source>
</evidence>
<dbReference type="PANTHER" id="PTHR43292:SF3">
    <property type="entry name" value="ACYL-COA DEHYDROGENASE FADE29"/>
    <property type="match status" value="1"/>
</dbReference>
<evidence type="ECO:0000313" key="6">
    <source>
        <dbReference type="Proteomes" id="UP001201873"/>
    </source>
</evidence>
<dbReference type="InterPro" id="IPR052161">
    <property type="entry name" value="Mycobact_Acyl-CoA_DH"/>
</dbReference>
<evidence type="ECO:0000256" key="2">
    <source>
        <dbReference type="ARBA" id="ARBA00023002"/>
    </source>
</evidence>
<proteinExistence type="predicted"/>
<dbReference type="SUPFAM" id="SSF47203">
    <property type="entry name" value="Acyl-CoA dehydrogenase C-terminal domain-like"/>
    <property type="match status" value="1"/>
</dbReference>
<gene>
    <name evidence="5" type="ORF">MXD59_06140</name>
</gene>
<dbReference type="EMBL" id="JALKFT010000004">
    <property type="protein sequence ID" value="MCK9875363.1"/>
    <property type="molecule type" value="Genomic_DNA"/>
</dbReference>
<keyword evidence="1" id="KW-0285">Flavoprotein</keyword>
<dbReference type="Pfam" id="PF02770">
    <property type="entry name" value="Acyl-CoA_dh_M"/>
    <property type="match status" value="1"/>
</dbReference>
<dbReference type="InterPro" id="IPR037069">
    <property type="entry name" value="AcylCoA_DH/ox_N_sf"/>
</dbReference>
<dbReference type="Proteomes" id="UP001201873">
    <property type="component" value="Unassembled WGS sequence"/>
</dbReference>
<dbReference type="InterPro" id="IPR046373">
    <property type="entry name" value="Acyl-CoA_Oxase/DH_mid-dom_sf"/>
</dbReference>
<dbReference type="InterPro" id="IPR036250">
    <property type="entry name" value="AcylCo_DH-like_C"/>
</dbReference>
<name>A0ABT0JUZ2_9ACTN</name>
<evidence type="ECO:0000259" key="3">
    <source>
        <dbReference type="Pfam" id="PF02770"/>
    </source>
</evidence>
<dbReference type="PANTHER" id="PTHR43292">
    <property type="entry name" value="ACYL-COA DEHYDROGENASE"/>
    <property type="match status" value="1"/>
</dbReference>
<dbReference type="InterPro" id="IPR006091">
    <property type="entry name" value="Acyl-CoA_Oxase/DH_mid-dom"/>
</dbReference>
<dbReference type="Gene3D" id="1.20.140.10">
    <property type="entry name" value="Butyryl-CoA Dehydrogenase, subunit A, domain 3"/>
    <property type="match status" value="1"/>
</dbReference>
<sequence>MTSALMGVLYDEGWARYGWPEQLGGFGGDIVHRAVMWDALARHGLPAMALYEHLEVLLPTLVALGNPTFMAEALPRFLRGEQVWSQGFSEPEAGSDLASARTRAVERDGGGYAITGRKIWTSWARYARWCLVLARTGTTESRHRGLSAFIVDLQDPGVEVRAIEQANGTDELAEVTFDEVLVGPERLVGEIGGGWRVAMHILAHERGTFGWFRHNFLTREVLDNLSLGGPAGDTLLGNALLDLAAVRASSFGGVRAHAADTVLGPRAAFVKLMLAASEQAVNDWVLASDPDLAVGVQDDHVAVNRQDYLFSRIVTVYGGSQQMQLDTIAKQILRLP</sequence>
<dbReference type="InterPro" id="IPR009100">
    <property type="entry name" value="AcylCoA_DH/oxidase_NM_dom_sf"/>
</dbReference>
<accession>A0ABT0JUZ2</accession>
<dbReference type="Gene3D" id="2.40.110.10">
    <property type="entry name" value="Butyryl-CoA Dehydrogenase, subunit A, domain 2"/>
    <property type="match status" value="1"/>
</dbReference>
<reference evidence="5 6" key="1">
    <citation type="submission" date="2022-04" db="EMBL/GenBank/DDBJ databases">
        <title>Genome diversity in the genus Frankia.</title>
        <authorList>
            <person name="Carlos-Shanley C."/>
            <person name="Hahn D."/>
        </authorList>
    </citation>
    <scope>NUCLEOTIDE SEQUENCE [LARGE SCALE GENOMIC DNA]</scope>
    <source>
        <strain evidence="5 6">Ag45/Mut15</strain>
    </source>
</reference>
<dbReference type="SUPFAM" id="SSF56645">
    <property type="entry name" value="Acyl-CoA dehydrogenase NM domain-like"/>
    <property type="match status" value="1"/>
</dbReference>
<dbReference type="Pfam" id="PF02771">
    <property type="entry name" value="Acyl-CoA_dh_N"/>
    <property type="match status" value="1"/>
</dbReference>
<feature type="domain" description="Acyl-CoA oxidase/dehydrogenase middle" evidence="3">
    <location>
        <begin position="87"/>
        <end position="180"/>
    </location>
</feature>
<evidence type="ECO:0000259" key="4">
    <source>
        <dbReference type="Pfam" id="PF02771"/>
    </source>
</evidence>
<organism evidence="5 6">
    <name type="scientific">Frankia umida</name>
    <dbReference type="NCBI Taxonomy" id="573489"/>
    <lineage>
        <taxon>Bacteria</taxon>
        <taxon>Bacillati</taxon>
        <taxon>Actinomycetota</taxon>
        <taxon>Actinomycetes</taxon>
        <taxon>Frankiales</taxon>
        <taxon>Frankiaceae</taxon>
        <taxon>Frankia</taxon>
    </lineage>
</organism>
<dbReference type="Gene3D" id="1.10.540.10">
    <property type="entry name" value="Acyl-CoA dehydrogenase/oxidase, N-terminal domain"/>
    <property type="match status" value="1"/>
</dbReference>
<keyword evidence="6" id="KW-1185">Reference proteome</keyword>
<keyword evidence="2" id="KW-0560">Oxidoreductase</keyword>
<protein>
    <submittedName>
        <fullName evidence="5">Acyl-CoA dehydrogenase family protein</fullName>
    </submittedName>
</protein>
<comment type="caution">
    <text evidence="5">The sequence shown here is derived from an EMBL/GenBank/DDBJ whole genome shotgun (WGS) entry which is preliminary data.</text>
</comment>
<feature type="domain" description="Acyl-CoA dehydrogenase/oxidase N-terminal" evidence="4">
    <location>
        <begin position="6"/>
        <end position="81"/>
    </location>
</feature>
<dbReference type="InterPro" id="IPR013786">
    <property type="entry name" value="AcylCoA_DH/ox_N"/>
</dbReference>
<evidence type="ECO:0000256" key="1">
    <source>
        <dbReference type="ARBA" id="ARBA00022630"/>
    </source>
</evidence>